<dbReference type="STRING" id="1196031.A361_17505"/>
<dbReference type="Gene3D" id="1.20.120.450">
    <property type="entry name" value="dinb family like domain"/>
    <property type="match status" value="1"/>
</dbReference>
<dbReference type="Proteomes" id="UP000077856">
    <property type="component" value="Chromosome"/>
</dbReference>
<protein>
    <recommendedName>
        <fullName evidence="3">Integrase</fullName>
    </recommendedName>
</protein>
<evidence type="ECO:0000313" key="2">
    <source>
        <dbReference type="Proteomes" id="UP000077856"/>
    </source>
</evidence>
<dbReference type="eggNOG" id="COG2318">
    <property type="taxonomic scope" value="Bacteria"/>
</dbReference>
<name>A0A160MH87_9BACI</name>
<proteinExistence type="predicted"/>
<dbReference type="Pfam" id="PF04978">
    <property type="entry name" value="MST"/>
    <property type="match status" value="1"/>
</dbReference>
<dbReference type="SUPFAM" id="SSF109854">
    <property type="entry name" value="DinB/YfiT-like putative metalloenzymes"/>
    <property type="match status" value="1"/>
</dbReference>
<dbReference type="InterPro" id="IPR034660">
    <property type="entry name" value="DinB/YfiT-like"/>
</dbReference>
<reference evidence="1 2" key="1">
    <citation type="submission" date="2016-04" db="EMBL/GenBank/DDBJ databases">
        <title>Complete genome sequence of Bacillus oceanisediminis strain 2691.</title>
        <authorList>
            <person name="Jeong H."/>
            <person name="Kim H.J."/>
            <person name="Lee D.-W."/>
        </authorList>
    </citation>
    <scope>NUCLEOTIDE SEQUENCE [LARGE SCALE GENOMIC DNA]</scope>
    <source>
        <strain evidence="1 2">2691</strain>
    </source>
</reference>
<organism evidence="1 2">
    <name type="scientific">Cytobacillus oceanisediminis 2691</name>
    <dbReference type="NCBI Taxonomy" id="1196031"/>
    <lineage>
        <taxon>Bacteria</taxon>
        <taxon>Bacillati</taxon>
        <taxon>Bacillota</taxon>
        <taxon>Bacilli</taxon>
        <taxon>Bacillales</taxon>
        <taxon>Bacillaceae</taxon>
        <taxon>Cytobacillus</taxon>
    </lineage>
</organism>
<evidence type="ECO:0000313" key="1">
    <source>
        <dbReference type="EMBL" id="AND42789.1"/>
    </source>
</evidence>
<sequence>MENLKVIDYRIKHMKGYDEKIGNLVSMLEHARSVTLKDVAGLTQKELDFLPDENINSIGALLKHIAFVEYVHQIITFENRDLNEKELSKWAAAYELGEKARNEINNHPLEFYLEELSAIREKTLKLLTSKQDSWLYQEGKWSNGLAFNNYWFWYHVMEDEISHRGQIRVIKRQLATQR</sequence>
<evidence type="ECO:0008006" key="3">
    <source>
        <dbReference type="Google" id="ProtNLM"/>
    </source>
</evidence>
<dbReference type="InterPro" id="IPR007061">
    <property type="entry name" value="MST-like"/>
</dbReference>
<dbReference type="EMBL" id="CP015506">
    <property type="protein sequence ID" value="AND42789.1"/>
    <property type="molecule type" value="Genomic_DNA"/>
</dbReference>
<dbReference type="AlphaFoldDB" id="A0A160MH87"/>
<accession>A0A160MH87</accession>
<gene>
    <name evidence="1" type="ORF">A361_17505</name>
</gene>
<dbReference type="KEGG" id="bon:A361_17505"/>